<keyword evidence="2" id="KW-1133">Transmembrane helix</keyword>
<evidence type="ECO:0000313" key="3">
    <source>
        <dbReference type="EMBL" id="ATU83428.1"/>
    </source>
</evidence>
<protein>
    <submittedName>
        <fullName evidence="3">ORF1265</fullName>
    </submittedName>
</protein>
<evidence type="ECO:0000256" key="1">
    <source>
        <dbReference type="SAM" id="MobiDB-lite"/>
    </source>
</evidence>
<dbReference type="EMBL" id="MF768985">
    <property type="protein sequence ID" value="ATU83428.1"/>
    <property type="molecule type" value="Genomic_DNA"/>
</dbReference>
<feature type="compositionally biased region" description="Acidic residues" evidence="1">
    <location>
        <begin position="188"/>
        <end position="221"/>
    </location>
</feature>
<keyword evidence="2" id="KW-0472">Membrane</keyword>
<sequence length="303" mass="33791">MQQRIWKGMKNSRQRSGVWRGNSCLYKSFYFSGAIIECKKIRIIMMFLLLSLILFVCFVGVVVGVIFMSRPNKTTTTSNKKTKKDKEKEKEDDTEGAVLGRREPENRPIGRDEEGAVEDGKEEEEVFEFEQPSVNTGSNTGGGGTGTVPGEGLLPPPPPTPTPTPPPTPTPTPPPPPTRIPSPSSSLGEDDDDDIDIDFDDNDIDEFLDSGEEMEEDEEEEDLDTLLSRLETGMSGEEVDFDASSAYIQPDPVVVKNIERSDYTLDPMESWKVLNRSEGDIRFFVDRGITNKIKAMTEDLKEL</sequence>
<feature type="region of interest" description="Disordered" evidence="1">
    <location>
        <begin position="72"/>
        <end position="221"/>
    </location>
</feature>
<feature type="compositionally biased region" description="Basic and acidic residues" evidence="1">
    <location>
        <begin position="100"/>
        <end position="114"/>
    </location>
</feature>
<feature type="compositionally biased region" description="Low complexity" evidence="1">
    <location>
        <begin position="129"/>
        <end position="138"/>
    </location>
</feature>
<dbReference type="Proteomes" id="UP000267516">
    <property type="component" value="Segment"/>
</dbReference>
<feature type="compositionally biased region" description="Pro residues" evidence="1">
    <location>
        <begin position="154"/>
        <end position="180"/>
    </location>
</feature>
<proteinExistence type="predicted"/>
<feature type="compositionally biased region" description="Acidic residues" evidence="1">
    <location>
        <begin position="115"/>
        <end position="128"/>
    </location>
</feature>
<evidence type="ECO:0000256" key="2">
    <source>
        <dbReference type="SAM" id="Phobius"/>
    </source>
</evidence>
<feature type="compositionally biased region" description="Gly residues" evidence="1">
    <location>
        <begin position="139"/>
        <end position="149"/>
    </location>
</feature>
<name>A0A2D3I4V6_9VIRU</name>
<feature type="transmembrane region" description="Helical" evidence="2">
    <location>
        <begin position="43"/>
        <end position="68"/>
    </location>
</feature>
<keyword evidence="2" id="KW-0812">Transmembrane</keyword>
<reference evidence="3" key="1">
    <citation type="journal article" date="2018" name="Aquaculture">
        <title>Complete genome sequence of a white spot syndrome virus associated with a disease incursion in Australia.</title>
        <authorList>
            <person name="Oakey J."/>
            <person name="Smith C.S."/>
        </authorList>
    </citation>
    <scope>NUCLEOTIDE SEQUENCE [LARGE SCALE GENOMIC DNA]</scope>
    <source>
        <strain evidence="3">WSSV-AU</strain>
    </source>
</reference>
<organism evidence="3">
    <name type="scientific">White spot syndrome virus</name>
    <dbReference type="NCBI Taxonomy" id="342409"/>
    <lineage>
        <taxon>Viruses</taxon>
        <taxon>Viruses incertae sedis</taxon>
        <taxon>Naldaviricetes</taxon>
        <taxon>Nimaviridae</taxon>
        <taxon>Whispovirus</taxon>
    </lineage>
</organism>
<accession>A0A2D3I4V6</accession>